<dbReference type="SUPFAM" id="SSF46955">
    <property type="entry name" value="Putative DNA-binding domain"/>
    <property type="match status" value="1"/>
</dbReference>
<dbReference type="Pfam" id="PF13411">
    <property type="entry name" value="MerR_1"/>
    <property type="match status" value="1"/>
</dbReference>
<dbReference type="SMART" id="SM00422">
    <property type="entry name" value="HTH_MERR"/>
    <property type="match status" value="1"/>
</dbReference>
<reference evidence="2" key="1">
    <citation type="journal article" date="2021" name="PeerJ">
        <title>Extensive microbial diversity within the chicken gut microbiome revealed by metagenomics and culture.</title>
        <authorList>
            <person name="Gilroy R."/>
            <person name="Ravi A."/>
            <person name="Getino M."/>
            <person name="Pursley I."/>
            <person name="Horton D.L."/>
            <person name="Alikhan N.F."/>
            <person name="Baker D."/>
            <person name="Gharbi K."/>
            <person name="Hall N."/>
            <person name="Watson M."/>
            <person name="Adriaenssens E.M."/>
            <person name="Foster-Nyarko E."/>
            <person name="Jarju S."/>
            <person name="Secka A."/>
            <person name="Antonio M."/>
            <person name="Oren A."/>
            <person name="Chaudhuri R.R."/>
            <person name="La Ragione R."/>
            <person name="Hildebrand F."/>
            <person name="Pallen M.J."/>
        </authorList>
    </citation>
    <scope>NUCLEOTIDE SEQUENCE</scope>
    <source>
        <strain evidence="2">ChiGjej1B1-14440</strain>
    </source>
</reference>
<proteinExistence type="predicted"/>
<dbReference type="Gene3D" id="3.40.50.150">
    <property type="entry name" value="Vaccinia Virus protein VP39"/>
    <property type="match status" value="1"/>
</dbReference>
<dbReference type="EMBL" id="DXET01000042">
    <property type="protein sequence ID" value="HIX80668.1"/>
    <property type="molecule type" value="Genomic_DNA"/>
</dbReference>
<dbReference type="InterPro" id="IPR009061">
    <property type="entry name" value="DNA-bd_dom_put_sf"/>
</dbReference>
<dbReference type="PANTHER" id="PTHR43861:SF1">
    <property type="entry name" value="TRANS-ACONITATE 2-METHYLTRANSFERASE"/>
    <property type="match status" value="1"/>
</dbReference>
<organism evidence="2 3">
    <name type="scientific">Candidatus Erysipelatoclostridium merdavium</name>
    <dbReference type="NCBI Taxonomy" id="2838566"/>
    <lineage>
        <taxon>Bacteria</taxon>
        <taxon>Bacillati</taxon>
        <taxon>Bacillota</taxon>
        <taxon>Erysipelotrichia</taxon>
        <taxon>Erysipelotrichales</taxon>
        <taxon>Erysipelotrichales incertae sedis</taxon>
    </lineage>
</organism>
<accession>A0A9D2BLP9</accession>
<dbReference type="Proteomes" id="UP000886724">
    <property type="component" value="Unassembled WGS sequence"/>
</dbReference>
<keyword evidence="2" id="KW-0808">Transferase</keyword>
<dbReference type="PANTHER" id="PTHR43861">
    <property type="entry name" value="TRANS-ACONITATE 2-METHYLTRANSFERASE-RELATED"/>
    <property type="match status" value="1"/>
</dbReference>
<gene>
    <name evidence="2" type="ORF">H9980_01700</name>
</gene>
<dbReference type="AlphaFoldDB" id="A0A9D2BLP9"/>
<sequence length="386" mass="46516">MEKYSYREFANIIHTTLRTLRYYESINLIIPVIENGRKYIEEDYFIQLQTIQLLKKAGYTLEEIKYIIKDKNIEEQIVMQKDLLNIQLTNTKIMLSLIDEIQNENNMNISKIYTKFLQIQNRQNLQLQFETPDGLKTRVLFHHRHTHFDQNFHEWMFDHYQFNDSDKILEIGCGDGTLWQCNKDRIPKNIEIILSDISQKMIDESYLKLYDISQIKSFDLADCFHLPYDDESFEIIIINHVLMYFENLDQALKEIYRVLKKGGTIYCSTIAKDMMVERDEMLKKFDSKISFDQEILYNRFGYENGKEKLIKYFCNVESFDRKETYEITDMDLFYQFILSGKGLSPNLEPLYRKKVQFYQYLKNYFDKNKIFYLTTHAGMFKARKRA</sequence>
<reference evidence="2" key="2">
    <citation type="submission" date="2021-04" db="EMBL/GenBank/DDBJ databases">
        <authorList>
            <person name="Gilroy R."/>
        </authorList>
    </citation>
    <scope>NUCLEOTIDE SEQUENCE</scope>
    <source>
        <strain evidence="2">ChiGjej1B1-14440</strain>
    </source>
</reference>
<feature type="domain" description="HTH merR-type" evidence="1">
    <location>
        <begin position="3"/>
        <end position="70"/>
    </location>
</feature>
<dbReference type="InterPro" id="IPR013216">
    <property type="entry name" value="Methyltransf_11"/>
</dbReference>
<dbReference type="GO" id="GO:0003677">
    <property type="term" value="F:DNA binding"/>
    <property type="evidence" value="ECO:0007669"/>
    <property type="project" value="InterPro"/>
</dbReference>
<dbReference type="InterPro" id="IPR000551">
    <property type="entry name" value="MerR-type_HTH_dom"/>
</dbReference>
<dbReference type="GO" id="GO:0006355">
    <property type="term" value="P:regulation of DNA-templated transcription"/>
    <property type="evidence" value="ECO:0007669"/>
    <property type="project" value="InterPro"/>
</dbReference>
<keyword evidence="2" id="KW-0489">Methyltransferase</keyword>
<dbReference type="InterPro" id="IPR029063">
    <property type="entry name" value="SAM-dependent_MTases_sf"/>
</dbReference>
<comment type="caution">
    <text evidence="2">The sequence shown here is derived from an EMBL/GenBank/DDBJ whole genome shotgun (WGS) entry which is preliminary data.</text>
</comment>
<dbReference type="CDD" id="cd02440">
    <property type="entry name" value="AdoMet_MTases"/>
    <property type="match status" value="1"/>
</dbReference>
<dbReference type="Gene3D" id="1.10.1660.10">
    <property type="match status" value="1"/>
</dbReference>
<dbReference type="PROSITE" id="PS50937">
    <property type="entry name" value="HTH_MERR_2"/>
    <property type="match status" value="1"/>
</dbReference>
<dbReference type="GO" id="GO:0008757">
    <property type="term" value="F:S-adenosylmethionine-dependent methyltransferase activity"/>
    <property type="evidence" value="ECO:0007669"/>
    <property type="project" value="InterPro"/>
</dbReference>
<dbReference type="Pfam" id="PF08241">
    <property type="entry name" value="Methyltransf_11"/>
    <property type="match status" value="1"/>
</dbReference>
<evidence type="ECO:0000259" key="1">
    <source>
        <dbReference type="PROSITE" id="PS50937"/>
    </source>
</evidence>
<name>A0A9D2BLP9_9FIRM</name>
<evidence type="ECO:0000313" key="2">
    <source>
        <dbReference type="EMBL" id="HIX80668.1"/>
    </source>
</evidence>
<protein>
    <submittedName>
        <fullName evidence="2">Methyltransferase domain-containing protein</fullName>
    </submittedName>
</protein>
<dbReference type="GO" id="GO:0032259">
    <property type="term" value="P:methylation"/>
    <property type="evidence" value="ECO:0007669"/>
    <property type="project" value="UniProtKB-KW"/>
</dbReference>
<dbReference type="SUPFAM" id="SSF53335">
    <property type="entry name" value="S-adenosyl-L-methionine-dependent methyltransferases"/>
    <property type="match status" value="1"/>
</dbReference>
<evidence type="ECO:0000313" key="3">
    <source>
        <dbReference type="Proteomes" id="UP000886724"/>
    </source>
</evidence>